<evidence type="ECO:0000259" key="1">
    <source>
        <dbReference type="PROSITE" id="PS50053"/>
    </source>
</evidence>
<dbReference type="STRING" id="37546.A0A1B0G497"/>
<dbReference type="InterPro" id="IPR000626">
    <property type="entry name" value="Ubiquitin-like_dom"/>
</dbReference>
<dbReference type="Pfam" id="PF00240">
    <property type="entry name" value="ubiquitin"/>
    <property type="match status" value="1"/>
</dbReference>
<evidence type="ECO:0000313" key="2">
    <source>
        <dbReference type="EnsemblMetazoa" id="GMOY008144-PA"/>
    </source>
</evidence>
<proteinExistence type="predicted"/>
<sequence length="150" mass="16887">YLTECYDELGTQYKVPIYCLSYPINIVKEENGRDSPAEFSEPVDGGNEIFLKLRVSSTMSDIKLPVYSKDTVGQCKKKLQVSLLHISKSKRVLENKCVEACCQRWFYSGKLLGDKVPIEECNIQSGYVVQVIVNSEHFNHDNSTSIAPAS</sequence>
<dbReference type="EMBL" id="CCAG010008421">
    <property type="status" value="NOT_ANNOTATED_CDS"/>
    <property type="molecule type" value="Genomic_DNA"/>
</dbReference>
<dbReference type="PANTHER" id="PTHR13609">
    <property type="entry name" value="UBIQUITIN DOMAIN CONTAINING 1 PROTEIN-RELATED"/>
    <property type="match status" value="1"/>
</dbReference>
<dbReference type="InterPro" id="IPR029071">
    <property type="entry name" value="Ubiquitin-like_domsf"/>
</dbReference>
<dbReference type="AlphaFoldDB" id="A0A1B0G497"/>
<organism evidence="2 3">
    <name type="scientific">Glossina morsitans morsitans</name>
    <name type="common">Savannah tsetse fly</name>
    <dbReference type="NCBI Taxonomy" id="37546"/>
    <lineage>
        <taxon>Eukaryota</taxon>
        <taxon>Metazoa</taxon>
        <taxon>Ecdysozoa</taxon>
        <taxon>Arthropoda</taxon>
        <taxon>Hexapoda</taxon>
        <taxon>Insecta</taxon>
        <taxon>Pterygota</taxon>
        <taxon>Neoptera</taxon>
        <taxon>Endopterygota</taxon>
        <taxon>Diptera</taxon>
        <taxon>Brachycera</taxon>
        <taxon>Muscomorpha</taxon>
        <taxon>Hippoboscoidea</taxon>
        <taxon>Glossinidae</taxon>
        <taxon>Glossina</taxon>
    </lineage>
</organism>
<protein>
    <recommendedName>
        <fullName evidence="1">Ubiquitin-like domain-containing protein</fullName>
    </recommendedName>
</protein>
<dbReference type="SUPFAM" id="SSF54236">
    <property type="entry name" value="Ubiquitin-like"/>
    <property type="match status" value="1"/>
</dbReference>
<accession>A0A1B0G497</accession>
<reference evidence="2" key="1">
    <citation type="submission" date="2020-05" db="UniProtKB">
        <authorList>
            <consortium name="EnsemblMetazoa"/>
        </authorList>
    </citation>
    <scope>IDENTIFICATION</scope>
    <source>
        <strain evidence="2">Yale</strain>
    </source>
</reference>
<dbReference type="EnsemblMetazoa" id="GMOY008144-RA">
    <property type="protein sequence ID" value="GMOY008144-PA"/>
    <property type="gene ID" value="GMOY008144"/>
</dbReference>
<name>A0A1B0G497_GLOMM</name>
<dbReference type="PROSITE" id="PS50053">
    <property type="entry name" value="UBIQUITIN_2"/>
    <property type="match status" value="1"/>
</dbReference>
<dbReference type="CDD" id="cd01794">
    <property type="entry name" value="Ubl_UBTD"/>
    <property type="match status" value="1"/>
</dbReference>
<dbReference type="VEuPathDB" id="VectorBase:GMOY008144"/>
<dbReference type="InterPro" id="IPR039869">
    <property type="entry name" value="UBTD1/2"/>
</dbReference>
<keyword evidence="3" id="KW-1185">Reference proteome</keyword>
<dbReference type="Proteomes" id="UP000092444">
    <property type="component" value="Unassembled WGS sequence"/>
</dbReference>
<dbReference type="Gene3D" id="3.10.20.90">
    <property type="entry name" value="Phosphatidylinositol 3-kinase Catalytic Subunit, Chain A, domain 1"/>
    <property type="match status" value="1"/>
</dbReference>
<evidence type="ECO:0000313" key="3">
    <source>
        <dbReference type="Proteomes" id="UP000092444"/>
    </source>
</evidence>
<feature type="domain" description="Ubiquitin-like" evidence="1">
    <location>
        <begin position="49"/>
        <end position="134"/>
    </location>
</feature>
<dbReference type="PhylomeDB" id="A0A1B0G497"/>